<organism evidence="2 3">
    <name type="scientific">Trichuris suis</name>
    <name type="common">pig whipworm</name>
    <dbReference type="NCBI Taxonomy" id="68888"/>
    <lineage>
        <taxon>Eukaryota</taxon>
        <taxon>Metazoa</taxon>
        <taxon>Ecdysozoa</taxon>
        <taxon>Nematoda</taxon>
        <taxon>Enoplea</taxon>
        <taxon>Dorylaimia</taxon>
        <taxon>Trichinellida</taxon>
        <taxon>Trichuridae</taxon>
        <taxon>Trichuris</taxon>
    </lineage>
</organism>
<dbReference type="Proteomes" id="UP000030764">
    <property type="component" value="Unassembled WGS sequence"/>
</dbReference>
<gene>
    <name evidence="2" type="ORF">M513_09135</name>
</gene>
<feature type="non-terminal residue" evidence="2">
    <location>
        <position position="1"/>
    </location>
</feature>
<evidence type="ECO:0000313" key="3">
    <source>
        <dbReference type="Proteomes" id="UP000030764"/>
    </source>
</evidence>
<evidence type="ECO:0000256" key="1">
    <source>
        <dbReference type="SAM" id="Phobius"/>
    </source>
</evidence>
<keyword evidence="3" id="KW-1185">Reference proteome</keyword>
<sequence>WRKQKKETWRKNLSVDYLWPVRMLCQSYCVPKQFASTTRHLSICKLWRLICIIFPMFLKTGCLVMGFGIFII</sequence>
<accession>A0A085LYJ6</accession>
<proteinExistence type="predicted"/>
<keyword evidence="1" id="KW-0812">Transmembrane</keyword>
<protein>
    <submittedName>
        <fullName evidence="2">Uncharacterized protein</fullName>
    </submittedName>
</protein>
<dbReference type="EMBL" id="KL363260">
    <property type="protein sequence ID" value="KFD50042.1"/>
    <property type="molecule type" value="Genomic_DNA"/>
</dbReference>
<reference evidence="2 3" key="1">
    <citation type="journal article" date="2014" name="Nat. Genet.">
        <title>Genome and transcriptome of the porcine whipworm Trichuris suis.</title>
        <authorList>
            <person name="Jex A.R."/>
            <person name="Nejsum P."/>
            <person name="Schwarz E.M."/>
            <person name="Hu L."/>
            <person name="Young N.D."/>
            <person name="Hall R.S."/>
            <person name="Korhonen P.K."/>
            <person name="Liao S."/>
            <person name="Thamsborg S."/>
            <person name="Xia J."/>
            <person name="Xu P."/>
            <person name="Wang S."/>
            <person name="Scheerlinck J.P."/>
            <person name="Hofmann A."/>
            <person name="Sternberg P.W."/>
            <person name="Wang J."/>
            <person name="Gasser R.B."/>
        </authorList>
    </citation>
    <scope>NUCLEOTIDE SEQUENCE [LARGE SCALE GENOMIC DNA]</scope>
    <source>
        <strain evidence="2">DCEP-RM93M</strain>
    </source>
</reference>
<dbReference type="AlphaFoldDB" id="A0A085LYJ6"/>
<keyword evidence="1" id="KW-1133">Transmembrane helix</keyword>
<feature type="non-terminal residue" evidence="2">
    <location>
        <position position="72"/>
    </location>
</feature>
<keyword evidence="1" id="KW-0472">Membrane</keyword>
<feature type="transmembrane region" description="Helical" evidence="1">
    <location>
        <begin position="46"/>
        <end position="71"/>
    </location>
</feature>
<evidence type="ECO:0000313" key="2">
    <source>
        <dbReference type="EMBL" id="KFD50042.1"/>
    </source>
</evidence>
<name>A0A085LYJ6_9BILA</name>